<dbReference type="PANTHER" id="PTHR30373">
    <property type="entry name" value="UPF0603 PROTEIN YGCG"/>
    <property type="match status" value="1"/>
</dbReference>
<feature type="transmembrane region" description="Helical" evidence="1">
    <location>
        <begin position="203"/>
        <end position="225"/>
    </location>
</feature>
<dbReference type="STRING" id="59922.P9303_14701"/>
<keyword evidence="1" id="KW-0472">Membrane</keyword>
<evidence type="ECO:0000313" key="3">
    <source>
        <dbReference type="EMBL" id="ABM78216.1"/>
    </source>
</evidence>
<name>A2C9Q6_PROM3</name>
<protein>
    <submittedName>
        <fullName evidence="3">Beta-propeller domains of methanol dehydrogenase type</fullName>
    </submittedName>
</protein>
<dbReference type="BioCyc" id="PMAR59922:G1G80-1270-MONOMER"/>
<dbReference type="HOGENOM" id="CLU_065264_1_0_3"/>
<dbReference type="AlphaFoldDB" id="A2C9Q6"/>
<dbReference type="Gene3D" id="3.10.310.50">
    <property type="match status" value="1"/>
</dbReference>
<dbReference type="InterPro" id="IPR007621">
    <property type="entry name" value="TPM_dom"/>
</dbReference>
<evidence type="ECO:0000313" key="4">
    <source>
        <dbReference type="Proteomes" id="UP000002274"/>
    </source>
</evidence>
<evidence type="ECO:0000259" key="2">
    <source>
        <dbReference type="Pfam" id="PF04536"/>
    </source>
</evidence>
<keyword evidence="1" id="KW-1133">Transmembrane helix</keyword>
<gene>
    <name evidence="3" type="ordered locus">P9303_14701</name>
</gene>
<dbReference type="KEGG" id="pmf:P9303_14701"/>
<dbReference type="Proteomes" id="UP000002274">
    <property type="component" value="Chromosome"/>
</dbReference>
<feature type="domain" description="TPM" evidence="2">
    <location>
        <begin position="44"/>
        <end position="168"/>
    </location>
</feature>
<sequence length="227" mass="24550">MPVLRSSRFLGVLISILLGLILLVPGAFAITTEDLPVARPEGHVVDSADVLSRVSRSQIEGRLVELGNERLDARLITLRKLDYGVSLSSFGSSLIDRWSTNAGEKELPLLVMLIDAQTKQTVVLADTSLRSTLPDALLQSTGRTTMNKPVVGGERYQQASFDAIARLQVVLDGGEDPGPPIEAFSAIKQTNIPSQEQTQSSNATLVVVVLMVVGTIVPMATWWVFSR</sequence>
<dbReference type="PANTHER" id="PTHR30373:SF2">
    <property type="entry name" value="UPF0603 PROTEIN YGCG"/>
    <property type="match status" value="1"/>
</dbReference>
<accession>A2C9Q6</accession>
<organism evidence="3 4">
    <name type="scientific">Prochlorococcus marinus (strain MIT 9303)</name>
    <dbReference type="NCBI Taxonomy" id="59922"/>
    <lineage>
        <taxon>Bacteria</taxon>
        <taxon>Bacillati</taxon>
        <taxon>Cyanobacteriota</taxon>
        <taxon>Cyanophyceae</taxon>
        <taxon>Synechococcales</taxon>
        <taxon>Prochlorococcaceae</taxon>
        <taxon>Prochlorococcus</taxon>
    </lineage>
</organism>
<keyword evidence="1" id="KW-0812">Transmembrane</keyword>
<reference evidence="3 4" key="1">
    <citation type="journal article" date="2007" name="PLoS Genet.">
        <title>Patterns and implications of gene gain and loss in the evolution of Prochlorococcus.</title>
        <authorList>
            <person name="Kettler G.C."/>
            <person name="Martiny A.C."/>
            <person name="Huang K."/>
            <person name="Zucker J."/>
            <person name="Coleman M.L."/>
            <person name="Rodrigue S."/>
            <person name="Chen F."/>
            <person name="Lapidus A."/>
            <person name="Ferriera S."/>
            <person name="Johnson J."/>
            <person name="Steglich C."/>
            <person name="Church G.M."/>
            <person name="Richardson P."/>
            <person name="Chisholm S.W."/>
        </authorList>
    </citation>
    <scope>NUCLEOTIDE SEQUENCE [LARGE SCALE GENOMIC DNA]</scope>
    <source>
        <strain evidence="3 4">MIT 9303</strain>
    </source>
</reference>
<proteinExistence type="predicted"/>
<dbReference type="Pfam" id="PF04536">
    <property type="entry name" value="TPM_phosphatase"/>
    <property type="match status" value="1"/>
</dbReference>
<evidence type="ECO:0000256" key="1">
    <source>
        <dbReference type="SAM" id="Phobius"/>
    </source>
</evidence>
<dbReference type="EMBL" id="CP000554">
    <property type="protein sequence ID" value="ABM78216.1"/>
    <property type="molecule type" value="Genomic_DNA"/>
</dbReference>
<dbReference type="NCBIfam" id="NF047379">
    <property type="entry name" value="photo_II_Psb32"/>
    <property type="match status" value="1"/>
</dbReference>
<dbReference type="RefSeq" id="WP_011826111.1">
    <property type="nucleotide sequence ID" value="NC_008820.1"/>
</dbReference>